<accession>A0A2I0HN00</accession>
<keyword evidence="2" id="KW-1185">Reference proteome</keyword>
<sequence length="67" mass="7247">MTLARPPPRLDRVTATSGIMSSENNLVVNLESSEKEKPMAMINEDDDVVELDVDEIQNTATGTQAGT</sequence>
<proteinExistence type="predicted"/>
<organism evidence="1 2">
    <name type="scientific">Punica granatum</name>
    <name type="common">Pomegranate</name>
    <dbReference type="NCBI Taxonomy" id="22663"/>
    <lineage>
        <taxon>Eukaryota</taxon>
        <taxon>Viridiplantae</taxon>
        <taxon>Streptophyta</taxon>
        <taxon>Embryophyta</taxon>
        <taxon>Tracheophyta</taxon>
        <taxon>Spermatophyta</taxon>
        <taxon>Magnoliopsida</taxon>
        <taxon>eudicotyledons</taxon>
        <taxon>Gunneridae</taxon>
        <taxon>Pentapetalae</taxon>
        <taxon>rosids</taxon>
        <taxon>malvids</taxon>
        <taxon>Myrtales</taxon>
        <taxon>Lythraceae</taxon>
        <taxon>Punica</taxon>
    </lineage>
</organism>
<gene>
    <name evidence="1" type="ORF">CRG98_046512</name>
</gene>
<dbReference type="AlphaFoldDB" id="A0A2I0HN00"/>
<reference evidence="1 2" key="1">
    <citation type="submission" date="2017-11" db="EMBL/GenBank/DDBJ databases">
        <title>De-novo sequencing of pomegranate (Punica granatum L.) genome.</title>
        <authorList>
            <person name="Akparov Z."/>
            <person name="Amiraslanov A."/>
            <person name="Hajiyeva S."/>
            <person name="Abbasov M."/>
            <person name="Kaur K."/>
            <person name="Hamwieh A."/>
            <person name="Solovyev V."/>
            <person name="Salamov A."/>
            <person name="Braich B."/>
            <person name="Kosarev P."/>
            <person name="Mahmoud A."/>
            <person name="Hajiyev E."/>
            <person name="Babayeva S."/>
            <person name="Izzatullayeva V."/>
            <person name="Mammadov A."/>
            <person name="Mammadov A."/>
            <person name="Sharifova S."/>
            <person name="Ojaghi J."/>
            <person name="Eynullazada K."/>
            <person name="Bayramov B."/>
            <person name="Abdulazimova A."/>
            <person name="Shahmuradov I."/>
        </authorList>
    </citation>
    <scope>NUCLEOTIDE SEQUENCE [LARGE SCALE GENOMIC DNA]</scope>
    <source>
        <strain evidence="2">cv. AG2017</strain>
        <tissue evidence="1">Leaf</tissue>
    </source>
</reference>
<evidence type="ECO:0000313" key="1">
    <source>
        <dbReference type="EMBL" id="PKI33095.1"/>
    </source>
</evidence>
<dbReference type="Proteomes" id="UP000233551">
    <property type="component" value="Unassembled WGS sequence"/>
</dbReference>
<protein>
    <submittedName>
        <fullName evidence="1">Uncharacterized protein</fullName>
    </submittedName>
</protein>
<comment type="caution">
    <text evidence="1">The sequence shown here is derived from an EMBL/GenBank/DDBJ whole genome shotgun (WGS) entry which is preliminary data.</text>
</comment>
<name>A0A2I0HN00_PUNGR</name>
<evidence type="ECO:0000313" key="2">
    <source>
        <dbReference type="Proteomes" id="UP000233551"/>
    </source>
</evidence>
<dbReference type="EMBL" id="PGOL01006981">
    <property type="protein sequence ID" value="PKI33095.1"/>
    <property type="molecule type" value="Genomic_DNA"/>
</dbReference>